<accession>A0A934NGB1</accession>
<protein>
    <recommendedName>
        <fullName evidence="3">Glycoside hydrolase family 5 domain-containing protein</fullName>
    </recommendedName>
</protein>
<dbReference type="AlphaFoldDB" id="A0A934NGB1"/>
<proteinExistence type="predicted"/>
<dbReference type="Gene3D" id="3.20.20.80">
    <property type="entry name" value="Glycosidases"/>
    <property type="match status" value="1"/>
</dbReference>
<sequence>MPQWGVNFSPRHAAHLGLDGPAAFQTLLTAGFRGLRLSCFWDEVAGGRSELEVYLEAAAAVGARVLLTVGMKGMRWPEFYVPDGREQEAVLEFVAQSVRRHRAHPAVAAWQVENEPRNRSGPENALVDVGLLRAELAIVRELDSRPVVLNCFHHFTLRSEWASRPSRWRSAQAQLLPLLLPGDVLGLDVYTDLPGSRARPTWAWEAAWLRRRAETAGCRAWVIEAQAEPWGEAGHDPGRLPVLARRLAQLRFETVVLWGAEHWLLRKLDGDERWWQAAVSLLNGPARPD</sequence>
<evidence type="ECO:0008006" key="3">
    <source>
        <dbReference type="Google" id="ProtNLM"/>
    </source>
</evidence>
<dbReference type="RefSeq" id="WP_338176280.1">
    <property type="nucleotide sequence ID" value="NZ_JAEKNQ010000010.1"/>
</dbReference>
<gene>
    <name evidence="1" type="ORF">JF888_01655</name>
</gene>
<organism evidence="1 2">
    <name type="scientific">Candidatus Dormiibacter inghamiae</name>
    <dbReference type="NCBI Taxonomy" id="3127013"/>
    <lineage>
        <taxon>Bacteria</taxon>
        <taxon>Bacillati</taxon>
        <taxon>Candidatus Dormiibacterota</taxon>
        <taxon>Candidatus Dormibacteria</taxon>
        <taxon>Candidatus Dormibacterales</taxon>
        <taxon>Candidatus Dormibacteraceae</taxon>
        <taxon>Candidatus Dormiibacter</taxon>
    </lineage>
</organism>
<dbReference type="InterPro" id="IPR017853">
    <property type="entry name" value="GH"/>
</dbReference>
<name>A0A934NGB1_9BACT</name>
<dbReference type="Proteomes" id="UP000620075">
    <property type="component" value="Unassembled WGS sequence"/>
</dbReference>
<evidence type="ECO:0000313" key="1">
    <source>
        <dbReference type="EMBL" id="MBJ7601897.1"/>
    </source>
</evidence>
<comment type="caution">
    <text evidence="1">The sequence shown here is derived from an EMBL/GenBank/DDBJ whole genome shotgun (WGS) entry which is preliminary data.</text>
</comment>
<evidence type="ECO:0000313" key="2">
    <source>
        <dbReference type="Proteomes" id="UP000620075"/>
    </source>
</evidence>
<dbReference type="EMBL" id="JAEKNQ010000010">
    <property type="protein sequence ID" value="MBJ7601897.1"/>
    <property type="molecule type" value="Genomic_DNA"/>
</dbReference>
<dbReference type="SUPFAM" id="SSF51445">
    <property type="entry name" value="(Trans)glycosidases"/>
    <property type="match status" value="1"/>
</dbReference>
<reference evidence="1 2" key="1">
    <citation type="submission" date="2020-10" db="EMBL/GenBank/DDBJ databases">
        <title>Ca. Dormibacterota MAGs.</title>
        <authorList>
            <person name="Montgomery K."/>
        </authorList>
    </citation>
    <scope>NUCLEOTIDE SEQUENCE [LARGE SCALE GENOMIC DNA]</scope>
    <source>
        <strain evidence="1">SC8811_S16_3</strain>
    </source>
</reference>